<evidence type="ECO:0000313" key="2">
    <source>
        <dbReference type="EMBL" id="MEW9309875.1"/>
    </source>
</evidence>
<proteinExistence type="predicted"/>
<evidence type="ECO:0000313" key="5">
    <source>
        <dbReference type="Proteomes" id="UP001595190"/>
    </source>
</evidence>
<organism evidence="2 4">
    <name type="scientific">Labrys neptuniae</name>
    <dbReference type="NCBI Taxonomy" id="376174"/>
    <lineage>
        <taxon>Bacteria</taxon>
        <taxon>Pseudomonadati</taxon>
        <taxon>Pseudomonadota</taxon>
        <taxon>Alphaproteobacteria</taxon>
        <taxon>Hyphomicrobiales</taxon>
        <taxon>Xanthobacteraceae</taxon>
        <taxon>Labrys</taxon>
    </lineage>
</organism>
<protein>
    <submittedName>
        <fullName evidence="2">Uncharacterized protein</fullName>
    </submittedName>
</protein>
<keyword evidence="1" id="KW-1133">Transmembrane helix</keyword>
<evidence type="ECO:0000256" key="1">
    <source>
        <dbReference type="SAM" id="Phobius"/>
    </source>
</evidence>
<keyword evidence="4" id="KW-1185">Reference proteome</keyword>
<name>A0ABV3PW29_9HYPH</name>
<keyword evidence="1" id="KW-0472">Membrane</keyword>
<keyword evidence="1" id="KW-0812">Transmembrane</keyword>
<feature type="transmembrane region" description="Helical" evidence="1">
    <location>
        <begin position="16"/>
        <end position="35"/>
    </location>
</feature>
<comment type="caution">
    <text evidence="2">The sequence shown here is derived from an EMBL/GenBank/DDBJ whole genome shotgun (WGS) entry which is preliminary data.</text>
</comment>
<evidence type="ECO:0000313" key="4">
    <source>
        <dbReference type="Proteomes" id="UP001555786"/>
    </source>
</evidence>
<accession>A0ABV3PW29</accession>
<reference evidence="3 5" key="2">
    <citation type="submission" date="2024-09" db="EMBL/GenBank/DDBJ databases">
        <title>Description of Labrys sedimenti sp. nov., isolated from a diclofenac-degrading enrichment culture, and genome-based reclassification of Labrys portucalensis as a later heterotypic synonym of Labrys neptuniae.</title>
        <authorList>
            <person name="Tancsics A."/>
            <person name="Csepanyi A."/>
        </authorList>
    </citation>
    <scope>NUCLEOTIDE SEQUENCE [LARGE SCALE GENOMIC DNA]</scope>
    <source>
        <strain evidence="3 5">LMG 23412</strain>
    </source>
</reference>
<dbReference type="Proteomes" id="UP001595190">
    <property type="component" value="Unassembled WGS sequence"/>
</dbReference>
<evidence type="ECO:0000313" key="3">
    <source>
        <dbReference type="EMBL" id="MFC2254545.1"/>
    </source>
</evidence>
<dbReference type="EMBL" id="JBHGPK010000036">
    <property type="protein sequence ID" value="MFC2254545.1"/>
    <property type="molecule type" value="Genomic_DNA"/>
</dbReference>
<dbReference type="RefSeq" id="WP_367626458.1">
    <property type="nucleotide sequence ID" value="NZ_JBFNQD010000018.1"/>
</dbReference>
<dbReference type="EMBL" id="JBFNQD010000018">
    <property type="protein sequence ID" value="MEW9309875.1"/>
    <property type="molecule type" value="Genomic_DNA"/>
</dbReference>
<reference evidence="2 4" key="1">
    <citation type="submission" date="2024-07" db="EMBL/GenBank/DDBJ databases">
        <title>Description of Labrys sedimenti sp. nov., isolated from a diclofenac-degrading enrichment culture.</title>
        <authorList>
            <person name="Tancsics A."/>
            <person name="Csepanyi A."/>
        </authorList>
    </citation>
    <scope>NUCLEOTIDE SEQUENCE [LARGE SCALE GENOMIC DNA]</scope>
    <source>
        <strain evidence="2 4">LMG 23578</strain>
    </source>
</reference>
<dbReference type="Proteomes" id="UP001555786">
    <property type="component" value="Unassembled WGS sequence"/>
</dbReference>
<gene>
    <name evidence="2" type="ORF">ABXS05_30295</name>
    <name evidence="3" type="ORF">ACETRX_33380</name>
</gene>
<sequence>MTMPSETEHWAVDKKIPVALVITLLVQTAGVVWWSSQLNSRVTVMEERSLKLELEIGKLKDSSSDARERFAKAETTMQAFVETTRRIEAKLDRLIDDKQPSRAYGPR</sequence>